<keyword evidence="6" id="KW-0574">Periplasm</keyword>
<evidence type="ECO:0000256" key="6">
    <source>
        <dbReference type="ARBA" id="ARBA00022764"/>
    </source>
</evidence>
<sequence length="348" mass="39217">MRVLKRGLAVLGIVIIVFSITSVYDTKNVNAQINEIRQNYIKIDVLLYNSNDKFISLVRQNLEEIQNQNKGKVEFEFFDGKGNQAVQNETISQIFNSRVDILLVNLVDSQATQDIIDKFRYKNIPIIFFNREPLQVDAIKSYGKAYYVGTNAKEAGKLQGEIISDSWNKNREIIDKNKNGMLEYVILKGQHNNIESNERTDAAISAINNAGIKTKELAVKVANWDVDLGRITAESLFLNFGNRIEAIISNNDSMAIGAIEAIQKYGFNKGNKSKYISVFGIDALPEAKELIKQGVMAGTVIQDPLNMAKAIYTIGMNVFQGNEPLYNTQYMFDDTKIAVRLPYKKYIG</sequence>
<evidence type="ECO:0000259" key="10">
    <source>
        <dbReference type="Pfam" id="PF13407"/>
    </source>
</evidence>
<keyword evidence="4" id="KW-0479">Metal-binding</keyword>
<dbReference type="AlphaFoldDB" id="A0A1S8RRI1"/>
<keyword evidence="2" id="KW-0813">Transport</keyword>
<keyword evidence="7" id="KW-0106">Calcium</keyword>
<comment type="subunit">
    <text evidence="8">The ABC transporter complex is composed of one ATP-binding protein (MglA), two transmembrane proteins (MglC) and a solute-binding protein (MglB).</text>
</comment>
<reference evidence="11 12" key="1">
    <citation type="submission" date="2016-05" db="EMBL/GenBank/DDBJ databases">
        <title>Microbial solvent formation.</title>
        <authorList>
            <person name="Poehlein A."/>
            <person name="Montoya Solano J.D."/>
            <person name="Flitsch S."/>
            <person name="Krabben P."/>
            <person name="Duerre P."/>
            <person name="Daniel R."/>
        </authorList>
    </citation>
    <scope>NUCLEOTIDE SEQUENCE [LARGE SCALE GENOMIC DNA]</scope>
    <source>
        <strain evidence="11 12">DSM 53</strain>
    </source>
</reference>
<keyword evidence="3" id="KW-0762">Sugar transport</keyword>
<dbReference type="GO" id="GO:0030288">
    <property type="term" value="C:outer membrane-bounded periplasmic space"/>
    <property type="evidence" value="ECO:0007669"/>
    <property type="project" value="TreeGrafter"/>
</dbReference>
<evidence type="ECO:0000256" key="3">
    <source>
        <dbReference type="ARBA" id="ARBA00022597"/>
    </source>
</evidence>
<dbReference type="InterPro" id="IPR025997">
    <property type="entry name" value="SBP_2_dom"/>
</dbReference>
<dbReference type="InterPro" id="IPR050555">
    <property type="entry name" value="Bact_Solute-Bind_Prot2"/>
</dbReference>
<dbReference type="InterPro" id="IPR044085">
    <property type="entry name" value="MglB-like_PBP1"/>
</dbReference>
<dbReference type="Pfam" id="PF13407">
    <property type="entry name" value="Peripla_BP_4"/>
    <property type="match status" value="1"/>
</dbReference>
<dbReference type="CDD" id="cd01539">
    <property type="entry name" value="PBP1_GGBP"/>
    <property type="match status" value="1"/>
</dbReference>
<name>A0A1S8RRI1_CLOBE</name>
<dbReference type="RefSeq" id="WP_077840652.1">
    <property type="nucleotide sequence ID" value="NZ_JABTAE010000001.1"/>
</dbReference>
<gene>
    <name evidence="11" type="primary">mglB_18</name>
    <name evidence="11" type="ORF">CLBCK_44440</name>
</gene>
<proteinExistence type="predicted"/>
<organism evidence="11 12">
    <name type="scientific">Clostridium beijerinckii</name>
    <name type="common">Clostridium MP</name>
    <dbReference type="NCBI Taxonomy" id="1520"/>
    <lineage>
        <taxon>Bacteria</taxon>
        <taxon>Bacillati</taxon>
        <taxon>Bacillota</taxon>
        <taxon>Clostridia</taxon>
        <taxon>Eubacteriales</taxon>
        <taxon>Clostridiaceae</taxon>
        <taxon>Clostridium</taxon>
    </lineage>
</organism>
<dbReference type="GO" id="GO:0030246">
    <property type="term" value="F:carbohydrate binding"/>
    <property type="evidence" value="ECO:0007669"/>
    <property type="project" value="InterPro"/>
</dbReference>
<dbReference type="PANTHER" id="PTHR30036">
    <property type="entry name" value="D-XYLOSE-BINDING PERIPLASMIC PROTEIN"/>
    <property type="match status" value="1"/>
</dbReference>
<dbReference type="Proteomes" id="UP000190973">
    <property type="component" value="Unassembled WGS sequence"/>
</dbReference>
<evidence type="ECO:0000256" key="1">
    <source>
        <dbReference type="ARBA" id="ARBA00004196"/>
    </source>
</evidence>
<comment type="subcellular location">
    <subcellularLocation>
        <location evidence="1">Cell envelope</location>
    </subcellularLocation>
</comment>
<accession>A0A1S8RRI1</accession>
<comment type="caution">
    <text evidence="11">The sequence shown here is derived from an EMBL/GenBank/DDBJ whole genome shotgun (WGS) entry which is preliminary data.</text>
</comment>
<evidence type="ECO:0000313" key="12">
    <source>
        <dbReference type="Proteomes" id="UP000190973"/>
    </source>
</evidence>
<evidence type="ECO:0000256" key="8">
    <source>
        <dbReference type="ARBA" id="ARBA00034323"/>
    </source>
</evidence>
<evidence type="ECO:0000256" key="5">
    <source>
        <dbReference type="ARBA" id="ARBA00022729"/>
    </source>
</evidence>
<evidence type="ECO:0000256" key="2">
    <source>
        <dbReference type="ARBA" id="ARBA00022448"/>
    </source>
</evidence>
<dbReference type="SUPFAM" id="SSF53822">
    <property type="entry name" value="Periplasmic binding protein-like I"/>
    <property type="match status" value="1"/>
</dbReference>
<evidence type="ECO:0000313" key="11">
    <source>
        <dbReference type="EMBL" id="OOM55827.1"/>
    </source>
</evidence>
<dbReference type="GO" id="GO:0046872">
    <property type="term" value="F:metal ion binding"/>
    <property type="evidence" value="ECO:0007669"/>
    <property type="project" value="UniProtKB-KW"/>
</dbReference>
<dbReference type="EMBL" id="LZZI01000135">
    <property type="protein sequence ID" value="OOM55827.1"/>
    <property type="molecule type" value="Genomic_DNA"/>
</dbReference>
<dbReference type="InterPro" id="IPR028082">
    <property type="entry name" value="Peripla_BP_I"/>
</dbReference>
<evidence type="ECO:0000256" key="4">
    <source>
        <dbReference type="ARBA" id="ARBA00022723"/>
    </source>
</evidence>
<evidence type="ECO:0000256" key="7">
    <source>
        <dbReference type="ARBA" id="ARBA00022837"/>
    </source>
</evidence>
<protein>
    <recommendedName>
        <fullName evidence="9">D-galactose/methyl-galactoside binding periplasmic protein MglB</fullName>
    </recommendedName>
</protein>
<feature type="domain" description="Periplasmic binding protein" evidence="10">
    <location>
        <begin position="45"/>
        <end position="322"/>
    </location>
</feature>
<dbReference type="PANTHER" id="PTHR30036:SF2">
    <property type="entry name" value="D-GALACTOSE_METHYL-GALACTOSIDE BINDING PERIPLASMIC PROTEIN MGLB"/>
    <property type="match status" value="1"/>
</dbReference>
<dbReference type="Gene3D" id="3.40.50.2300">
    <property type="match status" value="2"/>
</dbReference>
<keyword evidence="5" id="KW-0732">Signal</keyword>
<evidence type="ECO:0000256" key="9">
    <source>
        <dbReference type="ARBA" id="ARBA00034344"/>
    </source>
</evidence>